<keyword evidence="9" id="KW-1185">Reference proteome</keyword>
<dbReference type="GO" id="GO:0032259">
    <property type="term" value="P:methylation"/>
    <property type="evidence" value="ECO:0007669"/>
    <property type="project" value="UniProtKB-KW"/>
</dbReference>
<dbReference type="PRINTS" id="PR00508">
    <property type="entry name" value="S21N4MTFRASE"/>
</dbReference>
<dbReference type="PROSITE" id="PS00092">
    <property type="entry name" value="N6_MTASE"/>
    <property type="match status" value="1"/>
</dbReference>
<dbReference type="Gene3D" id="3.40.50.150">
    <property type="entry name" value="Vaccinia Virus protein VP39"/>
    <property type="match status" value="1"/>
</dbReference>
<evidence type="ECO:0000313" key="7">
    <source>
        <dbReference type="EMBL" id="PSU24501.1"/>
    </source>
</evidence>
<gene>
    <name evidence="8" type="ORF">C9J18_15535</name>
    <name evidence="7" type="ORF">CTM96_12715</name>
</gene>
<evidence type="ECO:0000313" key="10">
    <source>
        <dbReference type="Proteomes" id="UP000241618"/>
    </source>
</evidence>
<name>A0A2T3JKS9_PHOPO</name>
<dbReference type="InterPro" id="IPR002052">
    <property type="entry name" value="DNA_methylase_N6_adenine_CS"/>
</dbReference>
<comment type="similarity">
    <text evidence="1 4">Belongs to the N(4)/N(6)-methyltransferase family.</text>
</comment>
<dbReference type="InterPro" id="IPR002941">
    <property type="entry name" value="DNA_methylase_N4/N6"/>
</dbReference>
<dbReference type="Pfam" id="PF01555">
    <property type="entry name" value="N6_N4_Mtase"/>
    <property type="match status" value="1"/>
</dbReference>
<dbReference type="EMBL" id="PYMP01000016">
    <property type="protein sequence ID" value="PSU49627.1"/>
    <property type="molecule type" value="Genomic_DNA"/>
</dbReference>
<dbReference type="Proteomes" id="UP000241618">
    <property type="component" value="Unassembled WGS sequence"/>
</dbReference>
<feature type="coiled-coil region" evidence="5">
    <location>
        <begin position="229"/>
        <end position="256"/>
    </location>
</feature>
<dbReference type="GO" id="GO:0003677">
    <property type="term" value="F:DNA binding"/>
    <property type="evidence" value="ECO:0007669"/>
    <property type="project" value="InterPro"/>
</dbReference>
<dbReference type="GO" id="GO:0008170">
    <property type="term" value="F:N-methyltransferase activity"/>
    <property type="evidence" value="ECO:0007669"/>
    <property type="project" value="InterPro"/>
</dbReference>
<evidence type="ECO:0000313" key="8">
    <source>
        <dbReference type="EMBL" id="PSU49627.1"/>
    </source>
</evidence>
<accession>A0A2T3JKS9</accession>
<dbReference type="InterPro" id="IPR001091">
    <property type="entry name" value="RM_Methyltransferase"/>
</dbReference>
<reference evidence="9 10" key="1">
    <citation type="submission" date="2018-03" db="EMBL/GenBank/DDBJ databases">
        <title>Whole genome sequencing of Histamine producing bacteria.</title>
        <authorList>
            <person name="Butler K."/>
        </authorList>
    </citation>
    <scope>NUCLEOTIDE SEQUENCE [LARGE SCALE GENOMIC DNA]</scope>
    <source>
        <strain evidence="8 10">FS-6.1</strain>
        <strain evidence="7 9">FS-6.2</strain>
    </source>
</reference>
<keyword evidence="3" id="KW-0808">Transferase</keyword>
<dbReference type="EC" id="2.1.1.-" evidence="4"/>
<organism evidence="8 10">
    <name type="scientific">Photobacterium phosphoreum</name>
    <dbReference type="NCBI Taxonomy" id="659"/>
    <lineage>
        <taxon>Bacteria</taxon>
        <taxon>Pseudomonadati</taxon>
        <taxon>Pseudomonadota</taxon>
        <taxon>Gammaproteobacteria</taxon>
        <taxon>Vibrionales</taxon>
        <taxon>Vibrionaceae</taxon>
        <taxon>Photobacterium</taxon>
    </lineage>
</organism>
<dbReference type="RefSeq" id="WP_107188969.1">
    <property type="nucleotide sequence ID" value="NZ_PYMN01000001.1"/>
</dbReference>
<evidence type="ECO:0000256" key="4">
    <source>
        <dbReference type="RuleBase" id="RU362026"/>
    </source>
</evidence>
<dbReference type="AlphaFoldDB" id="A0A2T3JKS9"/>
<comment type="caution">
    <text evidence="8">The sequence shown here is derived from an EMBL/GenBank/DDBJ whole genome shotgun (WGS) entry which is preliminary data.</text>
</comment>
<evidence type="ECO:0000256" key="1">
    <source>
        <dbReference type="ARBA" id="ARBA00006594"/>
    </source>
</evidence>
<evidence type="ECO:0000313" key="9">
    <source>
        <dbReference type="Proteomes" id="UP000241405"/>
    </source>
</evidence>
<keyword evidence="5" id="KW-0175">Coiled coil</keyword>
<dbReference type="Proteomes" id="UP000241405">
    <property type="component" value="Unassembled WGS sequence"/>
</dbReference>
<sequence length="342" mass="39179">MKKQAITLHNGDCLNILNSLEDNSIDLIVTDPPYFQVKRDAWDNQWLNAEEFLSWLDSVAMELWRVLKPSGTLYLFCGSRLAAETEILLKQRFEVLNHIVWSKPSGPWNKANKESLRSFFPATERIIMCGHYGAEGYAKGETDYYGKCQDLKKQVFTPLIDYFKTAKDRLGVSAKAINQATGTQMASHWFSSSQWKLPTEKQYAQLQALFASYDVNGLPDPHKTLVTRFTGLSNDYNELVRQYDDLKNEYQQLRRPFTITKAVPFTDVWSFKSVQYYSGKHPCEKPAALLEHIIKASSRENEVVLDCFMGSGSTGKACLSLKRQFIGIEMDPDIFKRTLESF</sequence>
<dbReference type="EMBL" id="PYMO01000012">
    <property type="protein sequence ID" value="PSU24501.1"/>
    <property type="molecule type" value="Genomic_DNA"/>
</dbReference>
<evidence type="ECO:0000256" key="5">
    <source>
        <dbReference type="SAM" id="Coils"/>
    </source>
</evidence>
<protein>
    <recommendedName>
        <fullName evidence="4">Methyltransferase</fullName>
        <ecNumber evidence="4">2.1.1.-</ecNumber>
    </recommendedName>
</protein>
<keyword evidence="2 8" id="KW-0489">Methyltransferase</keyword>
<feature type="domain" description="DNA methylase N-4/N-6" evidence="6">
    <location>
        <begin position="25"/>
        <end position="336"/>
    </location>
</feature>
<evidence type="ECO:0000256" key="2">
    <source>
        <dbReference type="ARBA" id="ARBA00022603"/>
    </source>
</evidence>
<evidence type="ECO:0000256" key="3">
    <source>
        <dbReference type="ARBA" id="ARBA00022679"/>
    </source>
</evidence>
<dbReference type="SUPFAM" id="SSF53335">
    <property type="entry name" value="S-adenosyl-L-methionine-dependent methyltransferases"/>
    <property type="match status" value="1"/>
</dbReference>
<evidence type="ECO:0000259" key="6">
    <source>
        <dbReference type="Pfam" id="PF01555"/>
    </source>
</evidence>
<proteinExistence type="inferred from homology"/>
<dbReference type="InterPro" id="IPR029063">
    <property type="entry name" value="SAM-dependent_MTases_sf"/>
</dbReference>